<dbReference type="AlphaFoldDB" id="A0A0A9B3L8"/>
<proteinExistence type="predicted"/>
<protein>
    <submittedName>
        <fullName evidence="1">Uncharacterized protein</fullName>
    </submittedName>
</protein>
<name>A0A0A9B3L8_ARUDO</name>
<organism evidence="1">
    <name type="scientific">Arundo donax</name>
    <name type="common">Giant reed</name>
    <name type="synonym">Donax arundinaceus</name>
    <dbReference type="NCBI Taxonomy" id="35708"/>
    <lineage>
        <taxon>Eukaryota</taxon>
        <taxon>Viridiplantae</taxon>
        <taxon>Streptophyta</taxon>
        <taxon>Embryophyta</taxon>
        <taxon>Tracheophyta</taxon>
        <taxon>Spermatophyta</taxon>
        <taxon>Magnoliopsida</taxon>
        <taxon>Liliopsida</taxon>
        <taxon>Poales</taxon>
        <taxon>Poaceae</taxon>
        <taxon>PACMAD clade</taxon>
        <taxon>Arundinoideae</taxon>
        <taxon>Arundineae</taxon>
        <taxon>Arundo</taxon>
    </lineage>
</organism>
<evidence type="ECO:0000313" key="1">
    <source>
        <dbReference type="EMBL" id="JAD53922.1"/>
    </source>
</evidence>
<accession>A0A0A9B3L8</accession>
<sequence length="33" mass="3805">MKGYDYTSPFSYSIIPVKLARIKKIIACGYETF</sequence>
<dbReference type="EMBL" id="GBRH01243973">
    <property type="protein sequence ID" value="JAD53922.1"/>
    <property type="molecule type" value="Transcribed_RNA"/>
</dbReference>
<reference evidence="1" key="2">
    <citation type="journal article" date="2015" name="Data Brief">
        <title>Shoot transcriptome of the giant reed, Arundo donax.</title>
        <authorList>
            <person name="Barrero R.A."/>
            <person name="Guerrero F.D."/>
            <person name="Moolhuijzen P."/>
            <person name="Goolsby J.A."/>
            <person name="Tidwell J."/>
            <person name="Bellgard S.E."/>
            <person name="Bellgard M.I."/>
        </authorList>
    </citation>
    <scope>NUCLEOTIDE SEQUENCE</scope>
    <source>
        <tissue evidence="1">Shoot tissue taken approximately 20 cm above the soil surface</tissue>
    </source>
</reference>
<reference evidence="1" key="1">
    <citation type="submission" date="2014-09" db="EMBL/GenBank/DDBJ databases">
        <authorList>
            <person name="Magalhaes I.L.F."/>
            <person name="Oliveira U."/>
            <person name="Santos F.R."/>
            <person name="Vidigal T.H.D.A."/>
            <person name="Brescovit A.D."/>
            <person name="Santos A.J."/>
        </authorList>
    </citation>
    <scope>NUCLEOTIDE SEQUENCE</scope>
    <source>
        <tissue evidence="1">Shoot tissue taken approximately 20 cm above the soil surface</tissue>
    </source>
</reference>